<feature type="transmembrane region" description="Helical" evidence="9">
    <location>
        <begin position="134"/>
        <end position="159"/>
    </location>
</feature>
<dbReference type="GO" id="GO:0004930">
    <property type="term" value="F:G protein-coupled receptor activity"/>
    <property type="evidence" value="ECO:0007669"/>
    <property type="project" value="UniProtKB-KW"/>
</dbReference>
<evidence type="ECO:0000256" key="3">
    <source>
        <dbReference type="ARBA" id="ARBA00022989"/>
    </source>
</evidence>
<comment type="subcellular location">
    <subcellularLocation>
        <location evidence="1">Membrane</location>
        <topology evidence="1">Multi-pass membrane protein</topology>
    </subcellularLocation>
</comment>
<name>A0A8C2U056_COTJA</name>
<evidence type="ECO:0000256" key="5">
    <source>
        <dbReference type="ARBA" id="ARBA00023136"/>
    </source>
</evidence>
<protein>
    <submittedName>
        <fullName evidence="11">Platelet-activating factor receptor-like</fullName>
    </submittedName>
</protein>
<gene>
    <name evidence="11" type="primary">LOC107323837</name>
</gene>
<evidence type="ECO:0000256" key="4">
    <source>
        <dbReference type="ARBA" id="ARBA00023040"/>
    </source>
</evidence>
<feature type="transmembrane region" description="Helical" evidence="9">
    <location>
        <begin position="241"/>
        <end position="267"/>
    </location>
</feature>
<reference evidence="11" key="1">
    <citation type="submission" date="2015-11" db="EMBL/GenBank/DDBJ databases">
        <authorList>
            <consortium name="International Coturnix japonica Genome Analysis Consortium"/>
            <person name="Warren W."/>
            <person name="Burt D.W."/>
            <person name="Antin P.B."/>
            <person name="Lanford R."/>
            <person name="Gros J."/>
            <person name="Wilson R.K."/>
        </authorList>
    </citation>
    <scope>NUCLEOTIDE SEQUENCE [LARGE SCALE GENOMIC DNA]</scope>
</reference>
<keyword evidence="7" id="KW-0325">Glycoprotein</keyword>
<dbReference type="PROSITE" id="PS50262">
    <property type="entry name" value="G_PROTEIN_RECEP_F1_2"/>
    <property type="match status" value="1"/>
</dbReference>
<feature type="domain" description="G-protein coupled receptors family 1 profile" evidence="10">
    <location>
        <begin position="150"/>
        <end position="395"/>
    </location>
</feature>
<keyword evidence="2 9" id="KW-0812">Transmembrane</keyword>
<evidence type="ECO:0000256" key="9">
    <source>
        <dbReference type="SAM" id="Phobius"/>
    </source>
</evidence>
<evidence type="ECO:0000256" key="2">
    <source>
        <dbReference type="ARBA" id="ARBA00022692"/>
    </source>
</evidence>
<accession>A0A8C2U056</accession>
<evidence type="ECO:0000313" key="12">
    <source>
        <dbReference type="Proteomes" id="UP000694412"/>
    </source>
</evidence>
<keyword evidence="3 9" id="KW-1133">Transmembrane helix</keyword>
<dbReference type="InterPro" id="IPR000276">
    <property type="entry name" value="GPCR_Rhodpsn"/>
</dbReference>
<dbReference type="SUPFAM" id="SSF81321">
    <property type="entry name" value="Family A G protein-coupled receptor-like"/>
    <property type="match status" value="1"/>
</dbReference>
<reference evidence="11" key="3">
    <citation type="submission" date="2025-09" db="UniProtKB">
        <authorList>
            <consortium name="Ensembl"/>
        </authorList>
    </citation>
    <scope>IDENTIFICATION</scope>
</reference>
<keyword evidence="12" id="KW-1185">Reference proteome</keyword>
<dbReference type="AlphaFoldDB" id="A0A8C2U056"/>
<feature type="transmembrane region" description="Helical" evidence="9">
    <location>
        <begin position="334"/>
        <end position="355"/>
    </location>
</feature>
<sequence length="439" mass="46689">MGAPCPVRLGLTNLPRAVTPSHHMLNYGWDVGRWGHNRAGGSALHPTALSWSQYSSSGCCCLQLSPMATVQLCLPLSEHAMLAAWMEAWEGGWEGKIVPAEPSQALCCVLSLQDPGMNISAPADCVPSDPVQFVLLPVVYCLVLCVGLPGNLAALLVFLQHGKVRKAVRIYLINLTMADILFNLTLPLWIPYYLAGGDWLLPEAACRLAGAAYYLATYSSVTFMALISLDRLSAVQRALPLVGHHGALLACGAAWLLGLGCAAPALIAPQTSPARAGATACFEQHTRQQVYAYAMVAFFAVAFMVVLGSYTSIACSLSSATIPSPGSHRQQARAMVLGMLLVFAVCVAPYHLMLAPWVGSRPPTPPCGPPAALDVLHVLSVALLSLNSCLDPLVYCFCIRRFRADLRQTLRAATRCLPLSPSAPHGSAPSGRAISFTST</sequence>
<proteinExistence type="predicted"/>
<keyword evidence="4" id="KW-0297">G-protein coupled receptor</keyword>
<keyword evidence="8" id="KW-0807">Transducer</keyword>
<dbReference type="Pfam" id="PF00001">
    <property type="entry name" value="7tm_1"/>
    <property type="match status" value="1"/>
</dbReference>
<dbReference type="PANTHER" id="PTHR24232">
    <property type="entry name" value="G-PROTEIN COUPLED RECEPTOR"/>
    <property type="match status" value="1"/>
</dbReference>
<feature type="transmembrane region" description="Helical" evidence="9">
    <location>
        <begin position="375"/>
        <end position="398"/>
    </location>
</feature>
<feature type="transmembrane region" description="Helical" evidence="9">
    <location>
        <begin position="290"/>
        <end position="313"/>
    </location>
</feature>
<dbReference type="InterPro" id="IPR017452">
    <property type="entry name" value="GPCR_Rhodpsn_7TM"/>
</dbReference>
<dbReference type="GO" id="GO:0005886">
    <property type="term" value="C:plasma membrane"/>
    <property type="evidence" value="ECO:0007669"/>
    <property type="project" value="TreeGrafter"/>
</dbReference>
<evidence type="ECO:0000259" key="10">
    <source>
        <dbReference type="PROSITE" id="PS50262"/>
    </source>
</evidence>
<dbReference type="CDD" id="cd14982">
    <property type="entry name" value="7tmA_purinoceptor-like"/>
    <property type="match status" value="1"/>
</dbReference>
<keyword evidence="6" id="KW-0675">Receptor</keyword>
<dbReference type="PANTHER" id="PTHR24232:SF91">
    <property type="entry name" value="TRANSMEMBRANE PROTEIN LOC653160"/>
    <property type="match status" value="1"/>
</dbReference>
<evidence type="ECO:0000313" key="11">
    <source>
        <dbReference type="Ensembl" id="ENSCJPP00005021381.1"/>
    </source>
</evidence>
<evidence type="ECO:0000256" key="7">
    <source>
        <dbReference type="ARBA" id="ARBA00023180"/>
    </source>
</evidence>
<dbReference type="GeneTree" id="ENSGT01150000286937"/>
<evidence type="ECO:0000256" key="6">
    <source>
        <dbReference type="ARBA" id="ARBA00023170"/>
    </source>
</evidence>
<dbReference type="GO" id="GO:0007200">
    <property type="term" value="P:phospholipase C-activating G protein-coupled receptor signaling pathway"/>
    <property type="evidence" value="ECO:0007669"/>
    <property type="project" value="TreeGrafter"/>
</dbReference>
<dbReference type="Proteomes" id="UP000694412">
    <property type="component" value="Chromosome 23"/>
</dbReference>
<organism evidence="11 12">
    <name type="scientific">Coturnix japonica</name>
    <name type="common">Japanese quail</name>
    <name type="synonym">Coturnix coturnix japonica</name>
    <dbReference type="NCBI Taxonomy" id="93934"/>
    <lineage>
        <taxon>Eukaryota</taxon>
        <taxon>Metazoa</taxon>
        <taxon>Chordata</taxon>
        <taxon>Craniata</taxon>
        <taxon>Vertebrata</taxon>
        <taxon>Euteleostomi</taxon>
        <taxon>Archelosauria</taxon>
        <taxon>Archosauria</taxon>
        <taxon>Dinosauria</taxon>
        <taxon>Saurischia</taxon>
        <taxon>Theropoda</taxon>
        <taxon>Coelurosauria</taxon>
        <taxon>Aves</taxon>
        <taxon>Neognathae</taxon>
        <taxon>Galloanserae</taxon>
        <taxon>Galliformes</taxon>
        <taxon>Phasianidae</taxon>
        <taxon>Perdicinae</taxon>
        <taxon>Coturnix</taxon>
    </lineage>
</organism>
<dbReference type="Gene3D" id="1.20.1070.10">
    <property type="entry name" value="Rhodopsin 7-helix transmembrane proteins"/>
    <property type="match status" value="1"/>
</dbReference>
<keyword evidence="5 9" id="KW-0472">Membrane</keyword>
<dbReference type="GO" id="GO:0035025">
    <property type="term" value="P:positive regulation of Rho protein signal transduction"/>
    <property type="evidence" value="ECO:0007669"/>
    <property type="project" value="TreeGrafter"/>
</dbReference>
<evidence type="ECO:0000256" key="8">
    <source>
        <dbReference type="ARBA" id="ARBA00023224"/>
    </source>
</evidence>
<feature type="transmembrane region" description="Helical" evidence="9">
    <location>
        <begin position="171"/>
        <end position="190"/>
    </location>
</feature>
<feature type="transmembrane region" description="Helical" evidence="9">
    <location>
        <begin position="210"/>
        <end position="229"/>
    </location>
</feature>
<evidence type="ECO:0000256" key="1">
    <source>
        <dbReference type="ARBA" id="ARBA00004141"/>
    </source>
</evidence>
<reference evidence="11" key="2">
    <citation type="submission" date="2025-08" db="UniProtKB">
        <authorList>
            <consortium name="Ensembl"/>
        </authorList>
    </citation>
    <scope>IDENTIFICATION</scope>
</reference>
<dbReference type="PRINTS" id="PR00237">
    <property type="entry name" value="GPCRRHODOPSN"/>
</dbReference>
<dbReference type="Ensembl" id="ENSCJPT00005029360.1">
    <property type="protein sequence ID" value="ENSCJPP00005021381.1"/>
    <property type="gene ID" value="ENSCJPG00005017101.1"/>
</dbReference>